<evidence type="ECO:0000256" key="1">
    <source>
        <dbReference type="ARBA" id="ARBA00004141"/>
    </source>
</evidence>
<evidence type="ECO:0000256" key="2">
    <source>
        <dbReference type="ARBA" id="ARBA00022692"/>
    </source>
</evidence>
<keyword evidence="3" id="KW-1133">Transmembrane helix</keyword>
<protein>
    <submittedName>
        <fullName evidence="8">Tetraspanin</fullName>
    </submittedName>
</protein>
<organism evidence="8">
    <name type="scientific">Schistosoma curassoni</name>
    <dbReference type="NCBI Taxonomy" id="6186"/>
    <lineage>
        <taxon>Eukaryota</taxon>
        <taxon>Metazoa</taxon>
        <taxon>Spiralia</taxon>
        <taxon>Lophotrochozoa</taxon>
        <taxon>Platyhelminthes</taxon>
        <taxon>Trematoda</taxon>
        <taxon>Digenea</taxon>
        <taxon>Strigeidida</taxon>
        <taxon>Schistosomatoidea</taxon>
        <taxon>Schistosomatidae</taxon>
        <taxon>Schistosoma</taxon>
    </lineage>
</organism>
<reference evidence="6 7" key="2">
    <citation type="submission" date="2018-11" db="EMBL/GenBank/DDBJ databases">
        <authorList>
            <consortium name="Pathogen Informatics"/>
        </authorList>
    </citation>
    <scope>NUCLEOTIDE SEQUENCE [LARGE SCALE GENOMIC DNA]</scope>
    <source>
        <strain evidence="6">Dakar</strain>
        <strain evidence="7">Dakar, Senegal</strain>
    </source>
</reference>
<feature type="region of interest" description="Disordered" evidence="5">
    <location>
        <begin position="185"/>
        <end position="257"/>
    </location>
</feature>
<evidence type="ECO:0000313" key="7">
    <source>
        <dbReference type="Proteomes" id="UP000279833"/>
    </source>
</evidence>
<keyword evidence="2" id="KW-0812">Transmembrane</keyword>
<dbReference type="EMBL" id="UZAK01034661">
    <property type="protein sequence ID" value="VDP46138.1"/>
    <property type="molecule type" value="Genomic_DNA"/>
</dbReference>
<dbReference type="AlphaFoldDB" id="A0A183K9W9"/>
<dbReference type="InterPro" id="IPR018499">
    <property type="entry name" value="Tetraspanin/Peripherin"/>
</dbReference>
<name>A0A183K9W9_9TREM</name>
<dbReference type="STRING" id="6186.A0A183K9W9"/>
<dbReference type="Pfam" id="PF00335">
    <property type="entry name" value="Tetraspanin"/>
    <property type="match status" value="2"/>
</dbReference>
<accession>A0A183K9W9</accession>
<dbReference type="InterPro" id="IPR008952">
    <property type="entry name" value="Tetraspanin_EC2_sf"/>
</dbReference>
<reference evidence="8" key="1">
    <citation type="submission" date="2016-06" db="UniProtKB">
        <authorList>
            <consortium name="WormBaseParasite"/>
        </authorList>
    </citation>
    <scope>IDENTIFICATION</scope>
</reference>
<evidence type="ECO:0000256" key="4">
    <source>
        <dbReference type="ARBA" id="ARBA00023136"/>
    </source>
</evidence>
<keyword evidence="7" id="KW-1185">Reference proteome</keyword>
<sequence length="482" mass="54130">MNLSLPQQFWTKLFIVLNSCFVIFGIVLLALGIKGLETLNKFGTILTGIIPPIIPIAIFIGCLILIGTTIGYIGLWKPKKFIHIACLCLAVIIEIAIATATATMGEKFQTAANHSVLQAVKQFYSNPYCQVEMDKLQRNYRCCGATSYLDYVQTNKTVPFSCFIGTLVYARHIFDDDDALDDDDTLDDDALDDDDDDALDEDDDDALDDDDDDALDDDDDDALDDDDDDALDDDDDDDDDGDYDALNDDDALDDDDDDALDDDDDITDFIRKFWQKIFITLNTLFVIFNIILLILGIITQNTLSKYTTILNTPISAIIPTILFTGCFGFIAALIGYIGLWKPMNLIALMHIISLCIVTLIEIGIATTSAVMYDQFYTTTHSALLDSVKFYYENSQYEMEMDHLQTEFKCCGAESYLDYRKLGMNIPFSCIIGYLVYARVPLEEPFHGVSNRKVITALIPLTAFKITDSEFFYSDLEDIMINK</sequence>
<dbReference type="WBParaSite" id="SCUD_0001180201-mRNA-1">
    <property type="protein sequence ID" value="SCUD_0001180201-mRNA-1"/>
    <property type="gene ID" value="SCUD_0001180201"/>
</dbReference>
<dbReference type="Proteomes" id="UP000279833">
    <property type="component" value="Unassembled WGS sequence"/>
</dbReference>
<dbReference type="CDD" id="cd03127">
    <property type="entry name" value="tetraspanin_LEL"/>
    <property type="match status" value="2"/>
</dbReference>
<proteinExistence type="predicted"/>
<gene>
    <name evidence="6" type="ORF">SCUD_LOCUS11802</name>
</gene>
<comment type="subcellular location">
    <subcellularLocation>
        <location evidence="1">Membrane</location>
        <topology evidence="1">Multi-pass membrane protein</topology>
    </subcellularLocation>
</comment>
<evidence type="ECO:0000313" key="8">
    <source>
        <dbReference type="WBParaSite" id="SCUD_0001180201-mRNA-1"/>
    </source>
</evidence>
<dbReference type="PANTHER" id="PTHR19282">
    <property type="entry name" value="TETRASPANIN"/>
    <property type="match status" value="1"/>
</dbReference>
<evidence type="ECO:0000256" key="5">
    <source>
        <dbReference type="SAM" id="MobiDB-lite"/>
    </source>
</evidence>
<evidence type="ECO:0000256" key="3">
    <source>
        <dbReference type="ARBA" id="ARBA00022989"/>
    </source>
</evidence>
<dbReference type="PANTHER" id="PTHR19282:SF544">
    <property type="entry name" value="TETRASPANIN"/>
    <property type="match status" value="1"/>
</dbReference>
<evidence type="ECO:0000313" key="6">
    <source>
        <dbReference type="EMBL" id="VDP46138.1"/>
    </source>
</evidence>
<keyword evidence="4" id="KW-0472">Membrane</keyword>
<dbReference type="SUPFAM" id="SSF48652">
    <property type="entry name" value="Tetraspanin"/>
    <property type="match status" value="2"/>
</dbReference>
<dbReference type="GO" id="GO:0005886">
    <property type="term" value="C:plasma membrane"/>
    <property type="evidence" value="ECO:0007669"/>
    <property type="project" value="TreeGrafter"/>
</dbReference>
<dbReference type="Gene3D" id="1.10.1450.10">
    <property type="entry name" value="Tetraspanin"/>
    <property type="match status" value="2"/>
</dbReference>